<organism evidence="2 3">
    <name type="scientific">Saccharibacillus brassicae</name>
    <dbReference type="NCBI Taxonomy" id="2583377"/>
    <lineage>
        <taxon>Bacteria</taxon>
        <taxon>Bacillati</taxon>
        <taxon>Bacillota</taxon>
        <taxon>Bacilli</taxon>
        <taxon>Bacillales</taxon>
        <taxon>Paenibacillaceae</taxon>
        <taxon>Saccharibacillus</taxon>
    </lineage>
</organism>
<keyword evidence="2" id="KW-0808">Transferase</keyword>
<accession>A0A4Y6V585</accession>
<dbReference type="Proteomes" id="UP000316968">
    <property type="component" value="Chromosome"/>
</dbReference>
<dbReference type="KEGG" id="saca:FFV09_05550"/>
<evidence type="ECO:0000313" key="2">
    <source>
        <dbReference type="EMBL" id="QDH23677.1"/>
    </source>
</evidence>
<dbReference type="Gene3D" id="3.40.630.30">
    <property type="match status" value="1"/>
</dbReference>
<gene>
    <name evidence="2" type="ORF">FFV09_05550</name>
</gene>
<name>A0A4Y6V585_SACBS</name>
<dbReference type="CDD" id="cd04301">
    <property type="entry name" value="NAT_SF"/>
    <property type="match status" value="1"/>
</dbReference>
<dbReference type="InterPro" id="IPR000182">
    <property type="entry name" value="GNAT_dom"/>
</dbReference>
<keyword evidence="3" id="KW-1185">Reference proteome</keyword>
<sequence length="132" mass="14731">MDLGDYSKVFALWSHTEGMGLSDSDSEASISKFLKRNEGHSFVCTDGEEMIGTILCGHDGRRGFLYHVAVSTEHRKNGIGKRLVESALDSLTKSGIIKCHLMVFANNKAGNQYWNDTGWIKRDDILIFSKDT</sequence>
<dbReference type="PROSITE" id="PS51186">
    <property type="entry name" value="GNAT"/>
    <property type="match status" value="1"/>
</dbReference>
<evidence type="ECO:0000259" key="1">
    <source>
        <dbReference type="PROSITE" id="PS51186"/>
    </source>
</evidence>
<evidence type="ECO:0000313" key="3">
    <source>
        <dbReference type="Proteomes" id="UP000316968"/>
    </source>
</evidence>
<dbReference type="AlphaFoldDB" id="A0A4Y6V585"/>
<dbReference type="GO" id="GO:0016747">
    <property type="term" value="F:acyltransferase activity, transferring groups other than amino-acyl groups"/>
    <property type="evidence" value="ECO:0007669"/>
    <property type="project" value="InterPro"/>
</dbReference>
<dbReference type="OrthoDB" id="1821130at2"/>
<dbReference type="Pfam" id="PF00583">
    <property type="entry name" value="Acetyltransf_1"/>
    <property type="match status" value="1"/>
</dbReference>
<protein>
    <submittedName>
        <fullName evidence="2">GNAT family N-acetyltransferase</fullName>
    </submittedName>
</protein>
<dbReference type="SUPFAM" id="SSF55729">
    <property type="entry name" value="Acyl-CoA N-acyltransferases (Nat)"/>
    <property type="match status" value="1"/>
</dbReference>
<dbReference type="EMBL" id="CP041217">
    <property type="protein sequence ID" value="QDH23677.1"/>
    <property type="molecule type" value="Genomic_DNA"/>
</dbReference>
<proteinExistence type="predicted"/>
<dbReference type="InterPro" id="IPR016181">
    <property type="entry name" value="Acyl_CoA_acyltransferase"/>
</dbReference>
<feature type="domain" description="N-acetyltransferase" evidence="1">
    <location>
        <begin position="1"/>
        <end position="131"/>
    </location>
</feature>
<reference evidence="2 3" key="1">
    <citation type="submission" date="2019-06" db="EMBL/GenBank/DDBJ databases">
        <title>Saccharibacillus brassicae sp. nov., an endophytic bacterium isolated from Chinese cabbage seeds (Brassica pekinensis).</title>
        <authorList>
            <person name="Jiang L."/>
            <person name="Lee J."/>
            <person name="Kim S.W."/>
        </authorList>
    </citation>
    <scope>NUCLEOTIDE SEQUENCE [LARGE SCALE GENOMIC DNA]</scope>
    <source>
        <strain evidence="3">KCTC 43072 / ATSA2</strain>
    </source>
</reference>